<sequence>MYVLGCKNENKLSELRLSIPDQGGCLLSDKGPWKNHEIMKVVEVLNNEGKFVAYAKPQLPMLRRSDSQD</sequence>
<dbReference type="AlphaFoldDB" id="A0AAU9PIL5"/>
<protein>
    <submittedName>
        <fullName evidence="1">Uncharacterized protein</fullName>
    </submittedName>
</protein>
<evidence type="ECO:0000313" key="1">
    <source>
        <dbReference type="EMBL" id="CAH1449758.1"/>
    </source>
</evidence>
<gene>
    <name evidence="1" type="ORF">LVIROSA_LOCUS35221</name>
</gene>
<dbReference type="Proteomes" id="UP001157418">
    <property type="component" value="Unassembled WGS sequence"/>
</dbReference>
<comment type="caution">
    <text evidence="1">The sequence shown here is derived from an EMBL/GenBank/DDBJ whole genome shotgun (WGS) entry which is preliminary data.</text>
</comment>
<proteinExistence type="predicted"/>
<dbReference type="EMBL" id="CAKMRJ010005634">
    <property type="protein sequence ID" value="CAH1449758.1"/>
    <property type="molecule type" value="Genomic_DNA"/>
</dbReference>
<keyword evidence="2" id="KW-1185">Reference proteome</keyword>
<reference evidence="1 2" key="1">
    <citation type="submission" date="2022-01" db="EMBL/GenBank/DDBJ databases">
        <authorList>
            <person name="Xiong W."/>
            <person name="Schranz E."/>
        </authorList>
    </citation>
    <scope>NUCLEOTIDE SEQUENCE [LARGE SCALE GENOMIC DNA]</scope>
</reference>
<accession>A0AAU9PIL5</accession>
<evidence type="ECO:0000313" key="2">
    <source>
        <dbReference type="Proteomes" id="UP001157418"/>
    </source>
</evidence>
<name>A0AAU9PIL5_9ASTR</name>
<organism evidence="1 2">
    <name type="scientific">Lactuca virosa</name>
    <dbReference type="NCBI Taxonomy" id="75947"/>
    <lineage>
        <taxon>Eukaryota</taxon>
        <taxon>Viridiplantae</taxon>
        <taxon>Streptophyta</taxon>
        <taxon>Embryophyta</taxon>
        <taxon>Tracheophyta</taxon>
        <taxon>Spermatophyta</taxon>
        <taxon>Magnoliopsida</taxon>
        <taxon>eudicotyledons</taxon>
        <taxon>Gunneridae</taxon>
        <taxon>Pentapetalae</taxon>
        <taxon>asterids</taxon>
        <taxon>campanulids</taxon>
        <taxon>Asterales</taxon>
        <taxon>Asteraceae</taxon>
        <taxon>Cichorioideae</taxon>
        <taxon>Cichorieae</taxon>
        <taxon>Lactucinae</taxon>
        <taxon>Lactuca</taxon>
    </lineage>
</organism>